<dbReference type="PRINTS" id="PR00415">
    <property type="entry name" value="ACONITASE"/>
</dbReference>
<dbReference type="CDD" id="cd01577">
    <property type="entry name" value="IPMI_Swivel"/>
    <property type="match status" value="1"/>
</dbReference>
<evidence type="ECO:0000256" key="8">
    <source>
        <dbReference type="ARBA" id="ARBA00022430"/>
    </source>
</evidence>
<dbReference type="SUPFAM" id="SSF53732">
    <property type="entry name" value="Aconitase iron-sulfur domain"/>
    <property type="match status" value="1"/>
</dbReference>
<dbReference type="UniPathway" id="UPA00048">
    <property type="reaction ID" value="UER00071"/>
</dbReference>
<dbReference type="InterPro" id="IPR018136">
    <property type="entry name" value="Aconitase_4Fe-4S_BS"/>
</dbReference>
<dbReference type="KEGG" id="trg:TRUGW13939_08759"/>
<feature type="region of interest" description="Disordered" evidence="18">
    <location>
        <begin position="471"/>
        <end position="493"/>
    </location>
</feature>
<evidence type="ECO:0000256" key="18">
    <source>
        <dbReference type="SAM" id="MobiDB-lite"/>
    </source>
</evidence>
<dbReference type="AlphaFoldDB" id="A0A7H8R5X8"/>
<dbReference type="InterPro" id="IPR004431">
    <property type="entry name" value="3-IsopropMal_deHydase_ssu"/>
</dbReference>
<dbReference type="RefSeq" id="XP_035347781.1">
    <property type="nucleotide sequence ID" value="XM_035491888.1"/>
</dbReference>
<evidence type="ECO:0000256" key="5">
    <source>
        <dbReference type="ARBA" id="ARBA00007185"/>
    </source>
</evidence>
<feature type="domain" description="Aconitase A/isopropylmalate dehydratase small subunit swivel" evidence="20">
    <location>
        <begin position="502"/>
        <end position="619"/>
    </location>
</feature>
<dbReference type="InterPro" id="IPR036008">
    <property type="entry name" value="Aconitase_4Fe-4S_dom"/>
</dbReference>
<comment type="cofactor">
    <cofactor evidence="2">
        <name>[4Fe-4S] cluster</name>
        <dbReference type="ChEBI" id="CHEBI:49883"/>
    </cofactor>
</comment>
<evidence type="ECO:0000256" key="12">
    <source>
        <dbReference type="ARBA" id="ARBA00023004"/>
    </source>
</evidence>
<keyword evidence="15" id="KW-0100">Branched-chain amino acid biosynthesis</keyword>
<comment type="pathway">
    <text evidence="4">Amino-acid biosynthesis; L-leucine biosynthesis; L-leucine from 3-methyl-2-oxobutanoate: step 2/4.</text>
</comment>
<dbReference type="InterPro" id="IPR015928">
    <property type="entry name" value="Aconitase/3IPM_dehydase_swvl"/>
</dbReference>
<dbReference type="HAMAP" id="MF_01026">
    <property type="entry name" value="LeuC_type1"/>
    <property type="match status" value="1"/>
</dbReference>
<dbReference type="Pfam" id="PF00330">
    <property type="entry name" value="Aconitase"/>
    <property type="match status" value="1"/>
</dbReference>
<dbReference type="Proteomes" id="UP000509510">
    <property type="component" value="Chromosome V"/>
</dbReference>
<keyword evidence="12" id="KW-0408">Iron</keyword>
<feature type="region of interest" description="Disordered" evidence="18">
    <location>
        <begin position="46"/>
        <end position="70"/>
    </location>
</feature>
<sequence>MGPKTIYDKLFDRHVAVEKDDDRHIIHEVSSPQAFAGLEAQGRSVRRPDLTLATSDHNVPTTPRPRRMKEPTARLQVQTLERNVKAHGIQYLGLNSKAQGIVHVIGPELGFTLPGTTLVCGDSHTSTHGAFGALAFGIGTSEVEHVLATQTVSTSKWKNVRVWVEGALCNGVGSKDLMLYIINKIGTAGGTGAAVEFAGPTIESLSMEARMSLCNMTIEAGARAGIIAPDDVTFEYIKGRPLAPDASVWDEAVHTWRRLKSDPEARFDQEIKIDATDVTPTVTWGTSPEHAVHVGGLVPHPESFREESKQLNCKQALQYMGLEAGTRMTDIPIDKVFIGSCTNARLEDLRSAANILRGRKISPNIKAALAVPGSGIVKQQAESEGLDRVFINAGFEWREPGCSLCIGLNEDQLNPYERSASTSNRNFENRQGTAGRTHLMSPAMAAAAAVQGKITDVRDFHCEKIEASVPLSYPDNLDDDSRFDEPEESSQTSDRVVETVNKVFRSVEGYVAIMDRANVDTDCILPKQFCTTIVRTGLRDGLFHNLRWSPEGKPEPSFVLNQKPYDKASVLLCTKPNFGCGSSREHAVWALVDFGITCVLAPSFADIFFNNSFQNGLLPGIVNNETISAVEIHAQAGRKIKVDLESQSIFDDNGAKIGSFEVDQHRKQRLLEGLDEISTALLLENRIAQHESQRKTKWPWLDTCVTTGWGKLLGQGKSRLPSVRQEPELNW</sequence>
<dbReference type="InterPro" id="IPR004430">
    <property type="entry name" value="3-IsopropMal_deHydase_lsu"/>
</dbReference>
<dbReference type="SUPFAM" id="SSF52016">
    <property type="entry name" value="LeuD/IlvD-like"/>
    <property type="match status" value="1"/>
</dbReference>
<dbReference type="NCBIfam" id="NF002458">
    <property type="entry name" value="PRK01641.1"/>
    <property type="match status" value="1"/>
</dbReference>
<evidence type="ECO:0000256" key="16">
    <source>
        <dbReference type="ARBA" id="ARBA00031631"/>
    </source>
</evidence>
<dbReference type="GO" id="GO:0009316">
    <property type="term" value="C:3-isopropylmalate dehydratase complex"/>
    <property type="evidence" value="ECO:0007669"/>
    <property type="project" value="InterPro"/>
</dbReference>
<dbReference type="GO" id="GO:0003861">
    <property type="term" value="F:3-isopropylmalate dehydratase activity"/>
    <property type="evidence" value="ECO:0007669"/>
    <property type="project" value="UniProtKB-EC"/>
</dbReference>
<dbReference type="GO" id="GO:0009098">
    <property type="term" value="P:L-leucine biosynthetic process"/>
    <property type="evidence" value="ECO:0007669"/>
    <property type="project" value="UniProtKB-UniPathway"/>
</dbReference>
<dbReference type="EC" id="4.2.1.33" evidence="6"/>
<feature type="compositionally biased region" description="Polar residues" evidence="18">
    <location>
        <begin position="52"/>
        <end position="61"/>
    </location>
</feature>
<accession>A0A7H8R5X8</accession>
<dbReference type="Gene3D" id="3.20.19.10">
    <property type="entry name" value="Aconitase, domain 4"/>
    <property type="match status" value="1"/>
</dbReference>
<keyword evidence="22" id="KW-1185">Reference proteome</keyword>
<organism evidence="21 22">
    <name type="scientific">Talaromyces rugulosus</name>
    <name type="common">Penicillium rugulosum</name>
    <dbReference type="NCBI Taxonomy" id="121627"/>
    <lineage>
        <taxon>Eukaryota</taxon>
        <taxon>Fungi</taxon>
        <taxon>Dikarya</taxon>
        <taxon>Ascomycota</taxon>
        <taxon>Pezizomycotina</taxon>
        <taxon>Eurotiomycetes</taxon>
        <taxon>Eurotiomycetidae</taxon>
        <taxon>Eurotiales</taxon>
        <taxon>Trichocomaceae</taxon>
        <taxon>Talaromyces</taxon>
        <taxon>Talaromyces sect. Islandici</taxon>
    </lineage>
</organism>
<evidence type="ECO:0000256" key="3">
    <source>
        <dbReference type="ARBA" id="ARBA00002695"/>
    </source>
</evidence>
<keyword evidence="8" id="KW-0432">Leucine biosynthesis</keyword>
<dbReference type="FunFam" id="3.20.19.10:FF:000003">
    <property type="entry name" value="3-isopropylmalate dehydratase small subunit"/>
    <property type="match status" value="1"/>
</dbReference>
<proteinExistence type="inferred from homology"/>
<dbReference type="InterPro" id="IPR050067">
    <property type="entry name" value="IPM_dehydratase_rel_enz"/>
</dbReference>
<dbReference type="GO" id="GO:0051539">
    <property type="term" value="F:4 iron, 4 sulfur cluster binding"/>
    <property type="evidence" value="ECO:0007669"/>
    <property type="project" value="UniProtKB-KW"/>
</dbReference>
<keyword evidence="14" id="KW-0456">Lyase</keyword>
<dbReference type="EMBL" id="CP055902">
    <property type="protein sequence ID" value="QKX61607.1"/>
    <property type="molecule type" value="Genomic_DNA"/>
</dbReference>
<dbReference type="NCBIfam" id="TIGR00171">
    <property type="entry name" value="leuD"/>
    <property type="match status" value="1"/>
</dbReference>
<feature type="domain" description="Aconitase/3-isopropylmalate dehydratase large subunit alpha/beta/alpha" evidence="19">
    <location>
        <begin position="9"/>
        <end position="452"/>
    </location>
</feature>
<evidence type="ECO:0000256" key="17">
    <source>
        <dbReference type="ARBA" id="ARBA00033368"/>
    </source>
</evidence>
<dbReference type="CDD" id="cd01583">
    <property type="entry name" value="IPMI"/>
    <property type="match status" value="1"/>
</dbReference>
<evidence type="ECO:0000256" key="7">
    <source>
        <dbReference type="ARBA" id="ARBA00014371"/>
    </source>
</evidence>
<dbReference type="GO" id="GO:0046872">
    <property type="term" value="F:metal ion binding"/>
    <property type="evidence" value="ECO:0007669"/>
    <property type="project" value="UniProtKB-KW"/>
</dbReference>
<dbReference type="NCBIfam" id="NF009116">
    <property type="entry name" value="PRK12466.1"/>
    <property type="match status" value="1"/>
</dbReference>
<dbReference type="PANTHER" id="PTHR43822">
    <property type="entry name" value="HOMOACONITASE, MITOCHONDRIAL-RELATED"/>
    <property type="match status" value="1"/>
</dbReference>
<dbReference type="Pfam" id="PF00694">
    <property type="entry name" value="Aconitase_C"/>
    <property type="match status" value="1"/>
</dbReference>
<reference evidence="22" key="1">
    <citation type="submission" date="2020-06" db="EMBL/GenBank/DDBJ databases">
        <title>A chromosome-scale genome assembly of Talaromyces rugulosus W13939.</title>
        <authorList>
            <person name="Wang B."/>
            <person name="Guo L."/>
            <person name="Ye K."/>
            <person name="Wang L."/>
        </authorList>
    </citation>
    <scope>NUCLEOTIDE SEQUENCE [LARGE SCALE GENOMIC DNA]</scope>
    <source>
        <strain evidence="22">W13939</strain>
    </source>
</reference>
<dbReference type="FunFam" id="3.30.499.10:FF:000007">
    <property type="entry name" value="3-isopropylmalate dehydratase large subunit"/>
    <property type="match status" value="1"/>
</dbReference>
<gene>
    <name evidence="21" type="ORF">TRUGW13939_08759</name>
</gene>
<evidence type="ECO:0000313" key="21">
    <source>
        <dbReference type="EMBL" id="QKX61607.1"/>
    </source>
</evidence>
<dbReference type="InterPro" id="IPR000573">
    <property type="entry name" value="AconitaseA/IPMdHydase_ssu_swvl"/>
</dbReference>
<dbReference type="InterPro" id="IPR001030">
    <property type="entry name" value="Acoase/IPM_deHydtase_lsu_aba"/>
</dbReference>
<comment type="function">
    <text evidence="3">Catalyzes the isomerization between 2-isopropylmalate and 3-isopropylmalate, via the formation of 2-isopropylmaleate.</text>
</comment>
<comment type="similarity">
    <text evidence="5">Belongs to the aconitase/IPM isomerase family.</text>
</comment>
<keyword evidence="13" id="KW-0411">Iron-sulfur</keyword>
<keyword evidence="11" id="KW-0479">Metal-binding</keyword>
<evidence type="ECO:0000256" key="2">
    <source>
        <dbReference type="ARBA" id="ARBA00001966"/>
    </source>
</evidence>
<evidence type="ECO:0000256" key="10">
    <source>
        <dbReference type="ARBA" id="ARBA00022605"/>
    </source>
</evidence>
<dbReference type="GeneID" id="55996247"/>
<comment type="catalytic activity">
    <reaction evidence="1">
        <text>(2R,3S)-3-isopropylmalate = (2S)-2-isopropylmalate</text>
        <dbReference type="Rhea" id="RHEA:32287"/>
        <dbReference type="ChEBI" id="CHEBI:1178"/>
        <dbReference type="ChEBI" id="CHEBI:35121"/>
        <dbReference type="EC" id="4.2.1.33"/>
    </reaction>
</comment>
<protein>
    <recommendedName>
        <fullName evidence="7">3-isopropylmalate dehydratase</fullName>
        <ecNumber evidence="6">4.2.1.33</ecNumber>
    </recommendedName>
    <alternativeName>
        <fullName evidence="16">Alpha-IPM isomerase</fullName>
    </alternativeName>
    <alternativeName>
        <fullName evidence="17">Isopropylmalate isomerase</fullName>
    </alternativeName>
</protein>
<evidence type="ECO:0000259" key="20">
    <source>
        <dbReference type="Pfam" id="PF00694"/>
    </source>
</evidence>
<evidence type="ECO:0000256" key="4">
    <source>
        <dbReference type="ARBA" id="ARBA00004729"/>
    </source>
</evidence>
<dbReference type="Gene3D" id="3.30.499.10">
    <property type="entry name" value="Aconitase, domain 3"/>
    <property type="match status" value="2"/>
</dbReference>
<dbReference type="OrthoDB" id="2279155at2759"/>
<dbReference type="InterPro" id="IPR033941">
    <property type="entry name" value="IPMI_cat"/>
</dbReference>
<evidence type="ECO:0000256" key="9">
    <source>
        <dbReference type="ARBA" id="ARBA00022485"/>
    </source>
</evidence>
<dbReference type="NCBIfam" id="NF004016">
    <property type="entry name" value="PRK05478.1"/>
    <property type="match status" value="1"/>
</dbReference>
<name>A0A7H8R5X8_TALRU</name>
<evidence type="ECO:0000256" key="6">
    <source>
        <dbReference type="ARBA" id="ARBA00011998"/>
    </source>
</evidence>
<dbReference type="PANTHER" id="PTHR43822:SF9">
    <property type="entry name" value="3-ISOPROPYLMALATE DEHYDRATASE"/>
    <property type="match status" value="1"/>
</dbReference>
<evidence type="ECO:0000256" key="11">
    <source>
        <dbReference type="ARBA" id="ARBA00022723"/>
    </source>
</evidence>
<dbReference type="NCBIfam" id="TIGR00170">
    <property type="entry name" value="leuC"/>
    <property type="match status" value="1"/>
</dbReference>
<evidence type="ECO:0000256" key="13">
    <source>
        <dbReference type="ARBA" id="ARBA00023014"/>
    </source>
</evidence>
<keyword evidence="10" id="KW-0028">Amino-acid biosynthesis</keyword>
<dbReference type="PROSITE" id="PS01244">
    <property type="entry name" value="ACONITASE_2"/>
    <property type="match status" value="1"/>
</dbReference>
<dbReference type="InterPro" id="IPR015931">
    <property type="entry name" value="Acnase/IPM_dHydase_lsu_aba_1/3"/>
</dbReference>
<evidence type="ECO:0000313" key="22">
    <source>
        <dbReference type="Proteomes" id="UP000509510"/>
    </source>
</evidence>
<evidence type="ECO:0000256" key="15">
    <source>
        <dbReference type="ARBA" id="ARBA00023304"/>
    </source>
</evidence>
<evidence type="ECO:0000259" key="19">
    <source>
        <dbReference type="Pfam" id="PF00330"/>
    </source>
</evidence>
<dbReference type="PROSITE" id="PS00450">
    <property type="entry name" value="ACONITASE_1"/>
    <property type="match status" value="1"/>
</dbReference>
<keyword evidence="9" id="KW-0004">4Fe-4S</keyword>
<dbReference type="InterPro" id="IPR033940">
    <property type="entry name" value="IPMI_Swivel"/>
</dbReference>
<evidence type="ECO:0000256" key="1">
    <source>
        <dbReference type="ARBA" id="ARBA00000491"/>
    </source>
</evidence>
<evidence type="ECO:0000256" key="14">
    <source>
        <dbReference type="ARBA" id="ARBA00023239"/>
    </source>
</evidence>